<protein>
    <submittedName>
        <fullName evidence="1">Uncharacterized protein</fullName>
    </submittedName>
</protein>
<organism evidence="1 2">
    <name type="scientific">Acinetobacter johnsonii</name>
    <dbReference type="NCBI Taxonomy" id="40214"/>
    <lineage>
        <taxon>Bacteria</taxon>
        <taxon>Pseudomonadati</taxon>
        <taxon>Pseudomonadota</taxon>
        <taxon>Gammaproteobacteria</taxon>
        <taxon>Moraxellales</taxon>
        <taxon>Moraxellaceae</taxon>
        <taxon>Acinetobacter</taxon>
    </lineage>
</organism>
<reference evidence="1 2" key="1">
    <citation type="submission" date="2019-07" db="EMBL/GenBank/DDBJ databases">
        <title>Whole genome shotgun sequence of Acinetobacter johnsonii NBRC 102197.</title>
        <authorList>
            <person name="Hosoyama A."/>
            <person name="Uohara A."/>
            <person name="Ohji S."/>
            <person name="Ichikawa N."/>
        </authorList>
    </citation>
    <scope>NUCLEOTIDE SEQUENCE [LARGE SCALE GENOMIC DNA]</scope>
    <source>
        <strain evidence="1 2">NBRC 102197</strain>
    </source>
</reference>
<name>A0AAV3W986_ACIJO</name>
<dbReference type="EMBL" id="BJUJ01000004">
    <property type="protein sequence ID" value="GEK43076.1"/>
    <property type="molecule type" value="Genomic_DNA"/>
</dbReference>
<accession>A0AAV3W986</accession>
<proteinExistence type="predicted"/>
<dbReference type="AlphaFoldDB" id="A0AAV3W986"/>
<evidence type="ECO:0000313" key="2">
    <source>
        <dbReference type="Proteomes" id="UP000321274"/>
    </source>
</evidence>
<sequence length="58" mass="6480">MKIGFYNNAAKSTCNKVQTTFEKSDVTAIKMSKICYVEVTILSLANDILAKKITRTYA</sequence>
<gene>
    <name evidence="1" type="ORF">AJO04nite_03340</name>
</gene>
<evidence type="ECO:0000313" key="1">
    <source>
        <dbReference type="EMBL" id="GEK43076.1"/>
    </source>
</evidence>
<comment type="caution">
    <text evidence="1">The sequence shown here is derived from an EMBL/GenBank/DDBJ whole genome shotgun (WGS) entry which is preliminary data.</text>
</comment>
<dbReference type="Proteomes" id="UP000321274">
    <property type="component" value="Unassembled WGS sequence"/>
</dbReference>